<gene>
    <name evidence="1" type="ORF">H5410_045717</name>
</gene>
<evidence type="ECO:0000313" key="2">
    <source>
        <dbReference type="Proteomes" id="UP000824120"/>
    </source>
</evidence>
<comment type="caution">
    <text evidence="1">The sequence shown here is derived from an EMBL/GenBank/DDBJ whole genome shotgun (WGS) entry which is preliminary data.</text>
</comment>
<keyword evidence="2" id="KW-1185">Reference proteome</keyword>
<protein>
    <submittedName>
        <fullName evidence="1">Uncharacterized protein</fullName>
    </submittedName>
</protein>
<dbReference type="AlphaFoldDB" id="A0A9J5XAB8"/>
<dbReference type="EMBL" id="JACXVP010000009">
    <property type="protein sequence ID" value="KAG5585283.1"/>
    <property type="molecule type" value="Genomic_DNA"/>
</dbReference>
<organism evidence="1 2">
    <name type="scientific">Solanum commersonii</name>
    <name type="common">Commerson's wild potato</name>
    <name type="synonym">Commerson's nightshade</name>
    <dbReference type="NCBI Taxonomy" id="4109"/>
    <lineage>
        <taxon>Eukaryota</taxon>
        <taxon>Viridiplantae</taxon>
        <taxon>Streptophyta</taxon>
        <taxon>Embryophyta</taxon>
        <taxon>Tracheophyta</taxon>
        <taxon>Spermatophyta</taxon>
        <taxon>Magnoliopsida</taxon>
        <taxon>eudicotyledons</taxon>
        <taxon>Gunneridae</taxon>
        <taxon>Pentapetalae</taxon>
        <taxon>asterids</taxon>
        <taxon>lamiids</taxon>
        <taxon>Solanales</taxon>
        <taxon>Solanaceae</taxon>
        <taxon>Solanoideae</taxon>
        <taxon>Solaneae</taxon>
        <taxon>Solanum</taxon>
    </lineage>
</organism>
<dbReference type="Proteomes" id="UP000824120">
    <property type="component" value="Chromosome 9"/>
</dbReference>
<name>A0A9J5XAB8_SOLCO</name>
<sequence>MTKSKAVERITPTQEKSKGIAIKEDAVTSKGKDMKLPTTSGKGKGKIKLVMKWSSRRVAEQFCETLPYRPATQNAKRLKAKARRQ</sequence>
<reference evidence="1 2" key="1">
    <citation type="submission" date="2020-09" db="EMBL/GenBank/DDBJ databases">
        <title>De no assembly of potato wild relative species, Solanum commersonii.</title>
        <authorList>
            <person name="Cho K."/>
        </authorList>
    </citation>
    <scope>NUCLEOTIDE SEQUENCE [LARGE SCALE GENOMIC DNA]</scope>
    <source>
        <strain evidence="1">LZ3.2</strain>
        <tissue evidence="1">Leaf</tissue>
    </source>
</reference>
<evidence type="ECO:0000313" key="1">
    <source>
        <dbReference type="EMBL" id="KAG5585283.1"/>
    </source>
</evidence>
<accession>A0A9J5XAB8</accession>
<proteinExistence type="predicted"/>